<evidence type="ECO:0000259" key="2">
    <source>
        <dbReference type="Pfam" id="PF00646"/>
    </source>
</evidence>
<evidence type="ECO:0000313" key="5">
    <source>
        <dbReference type="Proteomes" id="UP000594261"/>
    </source>
</evidence>
<dbReference type="PANTHER" id="PTHR44259">
    <property type="entry name" value="OS07G0183000 PROTEIN-RELATED"/>
    <property type="match status" value="1"/>
</dbReference>
<dbReference type="InterPro" id="IPR050942">
    <property type="entry name" value="F-box_BR-signaling"/>
</dbReference>
<organism evidence="4 5">
    <name type="scientific">Quercus lobata</name>
    <name type="common">Valley oak</name>
    <dbReference type="NCBI Taxonomy" id="97700"/>
    <lineage>
        <taxon>Eukaryota</taxon>
        <taxon>Viridiplantae</taxon>
        <taxon>Streptophyta</taxon>
        <taxon>Embryophyta</taxon>
        <taxon>Tracheophyta</taxon>
        <taxon>Spermatophyta</taxon>
        <taxon>Magnoliopsida</taxon>
        <taxon>eudicotyledons</taxon>
        <taxon>Gunneridae</taxon>
        <taxon>Pentapetalae</taxon>
        <taxon>rosids</taxon>
        <taxon>fabids</taxon>
        <taxon>Fagales</taxon>
        <taxon>Fagaceae</taxon>
        <taxon>Quercus</taxon>
    </lineage>
</organism>
<dbReference type="OMA" id="SIGIYEV"/>
<evidence type="ECO:0000313" key="4">
    <source>
        <dbReference type="EnsemblPlants" id="QL04p009939:mrna"/>
    </source>
</evidence>
<feature type="region of interest" description="Disordered" evidence="1">
    <location>
        <begin position="230"/>
        <end position="260"/>
    </location>
</feature>
<dbReference type="InterPro" id="IPR005174">
    <property type="entry name" value="KIB1-4_b-propeller"/>
</dbReference>
<accession>A0A7N2LBJ8</accession>
<dbReference type="Gene3D" id="1.20.1280.50">
    <property type="match status" value="1"/>
</dbReference>
<dbReference type="InterPro" id="IPR001810">
    <property type="entry name" value="F-box_dom"/>
</dbReference>
<dbReference type="Pfam" id="PF03478">
    <property type="entry name" value="Beta-prop_KIB1-4"/>
    <property type="match status" value="1"/>
</dbReference>
<evidence type="ECO:0000259" key="3">
    <source>
        <dbReference type="Pfam" id="PF03478"/>
    </source>
</evidence>
<dbReference type="Gramene" id="QL04p009939:mrna">
    <property type="protein sequence ID" value="QL04p009939:mrna"/>
    <property type="gene ID" value="QL04p009939"/>
</dbReference>
<dbReference type="Pfam" id="PF00646">
    <property type="entry name" value="F-box"/>
    <property type="match status" value="1"/>
</dbReference>
<feature type="domain" description="F-box" evidence="2">
    <location>
        <begin position="4"/>
        <end position="37"/>
    </location>
</feature>
<evidence type="ECO:0008006" key="6">
    <source>
        <dbReference type="Google" id="ProtNLM"/>
    </source>
</evidence>
<feature type="domain" description="KIB1-4 beta-propeller" evidence="3">
    <location>
        <begin position="68"/>
        <end position="358"/>
    </location>
</feature>
<name>A0A7N2LBJ8_QUELO</name>
<dbReference type="InParanoid" id="A0A7N2LBJ8"/>
<dbReference type="Proteomes" id="UP000594261">
    <property type="component" value="Chromosome 4"/>
</dbReference>
<protein>
    <recommendedName>
        <fullName evidence="6">DUF295 domain-containing protein</fullName>
    </recommendedName>
</protein>
<dbReference type="AlphaFoldDB" id="A0A7N2LBJ8"/>
<proteinExistence type="predicted"/>
<reference evidence="4" key="2">
    <citation type="submission" date="2021-01" db="UniProtKB">
        <authorList>
            <consortium name="EnsemblPlants"/>
        </authorList>
    </citation>
    <scope>IDENTIFICATION</scope>
</reference>
<evidence type="ECO:0000256" key="1">
    <source>
        <dbReference type="SAM" id="MobiDB-lite"/>
    </source>
</evidence>
<keyword evidence="5" id="KW-1185">Reference proteome</keyword>
<reference evidence="4 5" key="1">
    <citation type="journal article" date="2016" name="G3 (Bethesda)">
        <title>First Draft Assembly and Annotation of the Genome of a California Endemic Oak Quercus lobata Nee (Fagaceae).</title>
        <authorList>
            <person name="Sork V.L."/>
            <person name="Fitz-Gibbon S.T."/>
            <person name="Puiu D."/>
            <person name="Crepeau M."/>
            <person name="Gugger P.F."/>
            <person name="Sherman R."/>
            <person name="Stevens K."/>
            <person name="Langley C.H."/>
            <person name="Pellegrini M."/>
            <person name="Salzberg S.L."/>
        </authorList>
    </citation>
    <scope>NUCLEOTIDE SEQUENCE [LARGE SCALE GENOMIC DNA]</scope>
    <source>
        <strain evidence="4 5">cv. SW786</strain>
    </source>
</reference>
<dbReference type="EnsemblPlants" id="QL04p009939:mrna">
    <property type="protein sequence ID" value="QL04p009939:mrna"/>
    <property type="gene ID" value="QL04p009939"/>
</dbReference>
<sequence>MSEWADLPDLILSEITRCISVYDDFVIFAAVCKSWRRVYSMEKPPLSPRCPWLLLAEEKEQRNHTRVFFNVFDSKVYNFKLPEFAGRICIGTSFGWFLSVGIDFQMNLFHPLSKHQLSLPPHPYVWDRYCNFELIPLDYHDVFLYKCVLSRNPCNSVTHVYDRDCIIMVIYTNFKTLAFTRPGYKDWIDIKCDSRCFYDIALYKGKFYAVNNHGDLLLVSRIRVGPLYDTDNDFEDDNEDVNFHEDESEEEEEDDDDQDQDQFRELGQECMFEIPYVTTGFKILKLQCSAEVKSKTEYEWVNVDSLGDQALFLGGNSSVSLSASSFNGCKANCIYFTDDNFDYSTASLNGLAYDMGVFSMEDGTSKQHYKGKYLSSFNLHMTYALHMLI</sequence>
<dbReference type="EMBL" id="LRBV02000004">
    <property type="status" value="NOT_ANNOTATED_CDS"/>
    <property type="molecule type" value="Genomic_DNA"/>
</dbReference>